<evidence type="ECO:0000313" key="11">
    <source>
        <dbReference type="Proteomes" id="UP000320781"/>
    </source>
</evidence>
<reference evidence="10 11" key="1">
    <citation type="submission" date="2019-03" db="EMBL/GenBank/DDBJ databases">
        <title>Metabolic potential of uncultured bacteria and archaea associated with petroleum seepage in deep-sea sediments.</title>
        <authorList>
            <person name="Dong X."/>
            <person name="Hubert C."/>
        </authorList>
    </citation>
    <scope>NUCLEOTIDE SEQUENCE [LARGE SCALE GENOMIC DNA]</scope>
    <source>
        <strain evidence="10">E44_bin92</strain>
    </source>
</reference>
<dbReference type="Pfam" id="PF07992">
    <property type="entry name" value="Pyr_redox_2"/>
    <property type="match status" value="1"/>
</dbReference>
<dbReference type="GO" id="GO:0051539">
    <property type="term" value="F:4 iron, 4 sulfur cluster binding"/>
    <property type="evidence" value="ECO:0007669"/>
    <property type="project" value="UniProtKB-KW"/>
</dbReference>
<evidence type="ECO:0000256" key="3">
    <source>
        <dbReference type="ARBA" id="ARBA00022485"/>
    </source>
</evidence>
<evidence type="ECO:0000256" key="1">
    <source>
        <dbReference type="ARBA" id="ARBA00001974"/>
    </source>
</evidence>
<keyword evidence="4" id="KW-0479">Metal-binding</keyword>
<dbReference type="GO" id="GO:0046872">
    <property type="term" value="F:metal ion binding"/>
    <property type="evidence" value="ECO:0007669"/>
    <property type="project" value="UniProtKB-KW"/>
</dbReference>
<keyword evidence="3" id="KW-0004">4Fe-4S</keyword>
<keyword evidence="5" id="KW-0285">Flavoprotein</keyword>
<evidence type="ECO:0000256" key="2">
    <source>
        <dbReference type="ARBA" id="ARBA00006561"/>
    </source>
</evidence>
<keyword evidence="8" id="KW-0411">Iron-sulfur</keyword>
<comment type="cofactor">
    <cofactor evidence="1">
        <name>FAD</name>
        <dbReference type="ChEBI" id="CHEBI:57692"/>
    </cofactor>
</comment>
<dbReference type="Gene3D" id="3.30.70.20">
    <property type="match status" value="2"/>
</dbReference>
<feature type="domain" description="4Fe-4S ferredoxin-type" evidence="9">
    <location>
        <begin position="146"/>
        <end position="175"/>
    </location>
</feature>
<dbReference type="AlphaFoldDB" id="A0A523QG14"/>
<dbReference type="Gene3D" id="3.50.50.60">
    <property type="entry name" value="FAD/NAD(P)-binding domain"/>
    <property type="match status" value="2"/>
</dbReference>
<keyword evidence="6" id="KW-0560">Oxidoreductase</keyword>
<dbReference type="PROSITE" id="PS00198">
    <property type="entry name" value="4FE4S_FER_1"/>
    <property type="match status" value="1"/>
</dbReference>
<evidence type="ECO:0000313" key="10">
    <source>
        <dbReference type="EMBL" id="TES84364.1"/>
    </source>
</evidence>
<evidence type="ECO:0000259" key="9">
    <source>
        <dbReference type="PROSITE" id="PS51379"/>
    </source>
</evidence>
<keyword evidence="5" id="KW-0274">FAD</keyword>
<evidence type="ECO:0000256" key="4">
    <source>
        <dbReference type="ARBA" id="ARBA00022723"/>
    </source>
</evidence>
<gene>
    <name evidence="10" type="ORF">E3J95_06760</name>
</gene>
<dbReference type="PROSITE" id="PS51379">
    <property type="entry name" value="4FE4S_FER_2"/>
    <property type="match status" value="2"/>
</dbReference>
<comment type="similarity">
    <text evidence="2">Belongs to the HdrA family.</text>
</comment>
<dbReference type="Proteomes" id="UP000320781">
    <property type="component" value="Unassembled WGS sequence"/>
</dbReference>
<dbReference type="PANTHER" id="PTHR43498">
    <property type="entry name" value="FERREDOXIN:COB-COM HETERODISULFIDE REDUCTASE SUBUNIT A"/>
    <property type="match status" value="1"/>
</dbReference>
<sequence>MGGKVGAVLVVGGGIGGIQASLDLAETGYFVHLVDSSAAIGGVMAQLDKTFPTNDCAMCILSPKLVECGRHLNINLITNAEVKGIEGEAGNFLVTIAKKPRYVDVDKCTGCGECAKHCPIKAIDQFNQGLSKRSAVYVPFPQAVPRAFVIDKDKCIGCGLCEKICLAEAVKYEDGEQTDTLNVGAVILCPGYELCDMKAFYKYGYTRYPNVVTSLEFERMLSASGPFTGHLLRPSDREIPERIAFIQCVGSRDNLHPYCSSVCCTYALKESIVAKEHAPIDLKETIFFMDMRTYGKDFEKYYNRAKEEYGIRFVRSKVFEVEEKDGTGNLTIKYLAEDNKLMSEEFELVVLAAGFQPSPKAIELGKRLKIQLNRSGFCHTDTFSPVETSRHGIYVCGAFQ</sequence>
<dbReference type="Gene3D" id="3.40.50.720">
    <property type="entry name" value="NAD(P)-binding Rossmann-like Domain"/>
    <property type="match status" value="1"/>
</dbReference>
<accession>A0A523QG14</accession>
<protein>
    <submittedName>
        <fullName evidence="10">CoB--CoM heterodisulfide reductase iron-sulfur subunit A family protein</fullName>
    </submittedName>
</protein>
<dbReference type="InterPro" id="IPR039650">
    <property type="entry name" value="HdrA-like"/>
</dbReference>
<dbReference type="InterPro" id="IPR017900">
    <property type="entry name" value="4Fe4S_Fe_S_CS"/>
</dbReference>
<name>A0A523QG14_UNCAE</name>
<proteinExistence type="inferred from homology"/>
<dbReference type="Pfam" id="PF12838">
    <property type="entry name" value="Fer4_7"/>
    <property type="match status" value="1"/>
</dbReference>
<evidence type="ECO:0000256" key="7">
    <source>
        <dbReference type="ARBA" id="ARBA00023004"/>
    </source>
</evidence>
<keyword evidence="7" id="KW-0408">Iron</keyword>
<dbReference type="GO" id="GO:0016491">
    <property type="term" value="F:oxidoreductase activity"/>
    <property type="evidence" value="ECO:0007669"/>
    <property type="project" value="UniProtKB-KW"/>
</dbReference>
<dbReference type="InterPro" id="IPR017896">
    <property type="entry name" value="4Fe4S_Fe-S-bd"/>
</dbReference>
<dbReference type="InterPro" id="IPR036188">
    <property type="entry name" value="FAD/NAD-bd_sf"/>
</dbReference>
<evidence type="ECO:0000256" key="8">
    <source>
        <dbReference type="ARBA" id="ARBA00023014"/>
    </source>
</evidence>
<dbReference type="SUPFAM" id="SSF51905">
    <property type="entry name" value="FAD/NAD(P)-binding domain"/>
    <property type="match status" value="1"/>
</dbReference>
<organism evidence="10 11">
    <name type="scientific">Aerophobetes bacterium</name>
    <dbReference type="NCBI Taxonomy" id="2030807"/>
    <lineage>
        <taxon>Bacteria</taxon>
        <taxon>Candidatus Aerophobota</taxon>
    </lineage>
</organism>
<dbReference type="EMBL" id="SOKU01000334">
    <property type="protein sequence ID" value="TES84364.1"/>
    <property type="molecule type" value="Genomic_DNA"/>
</dbReference>
<dbReference type="InterPro" id="IPR023753">
    <property type="entry name" value="FAD/NAD-binding_dom"/>
</dbReference>
<evidence type="ECO:0000256" key="5">
    <source>
        <dbReference type="ARBA" id="ARBA00022827"/>
    </source>
</evidence>
<feature type="non-terminal residue" evidence="10">
    <location>
        <position position="400"/>
    </location>
</feature>
<evidence type="ECO:0000256" key="6">
    <source>
        <dbReference type="ARBA" id="ARBA00023002"/>
    </source>
</evidence>
<feature type="domain" description="4Fe-4S ferredoxin-type" evidence="9">
    <location>
        <begin position="98"/>
        <end position="129"/>
    </location>
</feature>
<dbReference type="PANTHER" id="PTHR43498:SF1">
    <property type="entry name" value="COB--COM HETERODISULFIDE REDUCTASE IRON-SULFUR SUBUNIT A"/>
    <property type="match status" value="1"/>
</dbReference>
<comment type="caution">
    <text evidence="10">The sequence shown here is derived from an EMBL/GenBank/DDBJ whole genome shotgun (WGS) entry which is preliminary data.</text>
</comment>